<reference evidence="4 6" key="2">
    <citation type="journal article" date="2019" name="Nat. Med.">
        <title>A library of human gut bacterial isolates paired with longitudinal multiomics data enables mechanistic microbiome research.</title>
        <authorList>
            <person name="Poyet M."/>
            <person name="Groussin M."/>
            <person name="Gibbons S.M."/>
            <person name="Avila-Pacheco J."/>
            <person name="Jiang X."/>
            <person name="Kearney S.M."/>
            <person name="Perrotta A.R."/>
            <person name="Berdy B."/>
            <person name="Zhao S."/>
            <person name="Lieberman T.D."/>
            <person name="Swanson P.K."/>
            <person name="Smith M."/>
            <person name="Roesemann S."/>
            <person name="Alexander J.E."/>
            <person name="Rich S.A."/>
            <person name="Livny J."/>
            <person name="Vlamakis H."/>
            <person name="Clish C."/>
            <person name="Bullock K."/>
            <person name="Deik A."/>
            <person name="Scott J."/>
            <person name="Pierce K.A."/>
            <person name="Xavier R.J."/>
            <person name="Alm E.J."/>
        </authorList>
    </citation>
    <scope>NUCLEOTIDE SEQUENCE [LARGE SCALE GENOMIC DNA]</scope>
    <source>
        <strain evidence="4 6">BIOML-A1</strain>
    </source>
</reference>
<dbReference type="InterPro" id="IPR001387">
    <property type="entry name" value="Cro/C1-type_HTH"/>
</dbReference>
<dbReference type="InterPro" id="IPR010982">
    <property type="entry name" value="Lambda_DNA-bd_dom_sf"/>
</dbReference>
<evidence type="ECO:0000256" key="1">
    <source>
        <dbReference type="ARBA" id="ARBA00023125"/>
    </source>
</evidence>
<dbReference type="EMBL" id="WKRD01000004">
    <property type="protein sequence ID" value="MSC57182.1"/>
    <property type="molecule type" value="Genomic_DNA"/>
</dbReference>
<dbReference type="PANTHER" id="PTHR46797">
    <property type="entry name" value="HTH-TYPE TRANSCRIPTIONAL REGULATOR"/>
    <property type="match status" value="1"/>
</dbReference>
<gene>
    <name evidence="3" type="ORF">ERS852490_00014</name>
    <name evidence="4" type="ORF">GKE48_06905</name>
</gene>
<organism evidence="3 5">
    <name type="scientific">Lachnospira eligens</name>
    <dbReference type="NCBI Taxonomy" id="39485"/>
    <lineage>
        <taxon>Bacteria</taxon>
        <taxon>Bacillati</taxon>
        <taxon>Bacillota</taxon>
        <taxon>Clostridia</taxon>
        <taxon>Lachnospirales</taxon>
        <taxon>Lachnospiraceae</taxon>
        <taxon>Lachnospira</taxon>
    </lineage>
</organism>
<reference evidence="3 5" key="1">
    <citation type="submission" date="2015-09" db="EMBL/GenBank/DDBJ databases">
        <authorList>
            <consortium name="Pathogen Informatics"/>
        </authorList>
    </citation>
    <scope>NUCLEOTIDE SEQUENCE [LARGE SCALE GENOMIC DNA]</scope>
    <source>
        <strain evidence="3 5">2789STDY5834875</strain>
    </source>
</reference>
<dbReference type="InterPro" id="IPR050807">
    <property type="entry name" value="TransReg_Diox_bact_type"/>
</dbReference>
<evidence type="ECO:0000313" key="5">
    <source>
        <dbReference type="Proteomes" id="UP000095621"/>
    </source>
</evidence>
<dbReference type="RefSeq" id="WP_055213918.1">
    <property type="nucleotide sequence ID" value="NZ_CZBU01000001.1"/>
</dbReference>
<keyword evidence="1" id="KW-0238">DNA-binding</keyword>
<evidence type="ECO:0000313" key="6">
    <source>
        <dbReference type="Proteomes" id="UP000481964"/>
    </source>
</evidence>
<dbReference type="PANTHER" id="PTHR46797:SF1">
    <property type="entry name" value="METHYLPHOSPHONATE SYNTHASE"/>
    <property type="match status" value="1"/>
</dbReference>
<sequence length="149" mass="17500">MEDIERSNLARTIKKYRKDRKLTMEQLSEKSGINLSTLKKYETDNRNPKLEQLSKIAEALEVSVFEFLDIEVKSVNDIISLVNKMNIATDIDWDIDNDKVCISFKNKEINNCLKEYAVDYKKDNILIEKTETNYESTLTRLMLINDKLR</sequence>
<dbReference type="PROSITE" id="PS50943">
    <property type="entry name" value="HTH_CROC1"/>
    <property type="match status" value="1"/>
</dbReference>
<dbReference type="SMART" id="SM00530">
    <property type="entry name" value="HTH_XRE"/>
    <property type="match status" value="1"/>
</dbReference>
<proteinExistence type="predicted"/>
<dbReference type="GO" id="GO:0005829">
    <property type="term" value="C:cytosol"/>
    <property type="evidence" value="ECO:0007669"/>
    <property type="project" value="TreeGrafter"/>
</dbReference>
<dbReference type="EMBL" id="CZBU01000001">
    <property type="protein sequence ID" value="CUQ74590.1"/>
    <property type="molecule type" value="Genomic_DNA"/>
</dbReference>
<dbReference type="Proteomes" id="UP000481964">
    <property type="component" value="Unassembled WGS sequence"/>
</dbReference>
<dbReference type="GO" id="GO:0003677">
    <property type="term" value="F:DNA binding"/>
    <property type="evidence" value="ECO:0007669"/>
    <property type="project" value="UniProtKB-KW"/>
</dbReference>
<dbReference type="CDD" id="cd00093">
    <property type="entry name" value="HTH_XRE"/>
    <property type="match status" value="1"/>
</dbReference>
<dbReference type="Pfam" id="PF01381">
    <property type="entry name" value="HTH_3"/>
    <property type="match status" value="1"/>
</dbReference>
<dbReference type="Proteomes" id="UP000095621">
    <property type="component" value="Unassembled WGS sequence"/>
</dbReference>
<feature type="domain" description="HTH cro/C1-type" evidence="2">
    <location>
        <begin position="13"/>
        <end position="67"/>
    </location>
</feature>
<dbReference type="GO" id="GO:0003700">
    <property type="term" value="F:DNA-binding transcription factor activity"/>
    <property type="evidence" value="ECO:0007669"/>
    <property type="project" value="TreeGrafter"/>
</dbReference>
<evidence type="ECO:0000313" key="4">
    <source>
        <dbReference type="EMBL" id="MSC57182.1"/>
    </source>
</evidence>
<dbReference type="OrthoDB" id="9785138at2"/>
<accession>A0A174YV60</accession>
<dbReference type="Gene3D" id="1.10.260.40">
    <property type="entry name" value="lambda repressor-like DNA-binding domains"/>
    <property type="match status" value="1"/>
</dbReference>
<evidence type="ECO:0000259" key="2">
    <source>
        <dbReference type="PROSITE" id="PS50943"/>
    </source>
</evidence>
<evidence type="ECO:0000313" key="3">
    <source>
        <dbReference type="EMBL" id="CUQ74590.1"/>
    </source>
</evidence>
<dbReference type="AlphaFoldDB" id="A0A174YV60"/>
<name>A0A174YV60_9FIRM</name>
<dbReference type="SUPFAM" id="SSF47413">
    <property type="entry name" value="lambda repressor-like DNA-binding domains"/>
    <property type="match status" value="1"/>
</dbReference>
<protein>
    <submittedName>
        <fullName evidence="3">Conjugal transfer protein TrbA</fullName>
    </submittedName>
    <submittedName>
        <fullName evidence="4">Helix-turn-helix domain-containing protein</fullName>
    </submittedName>
</protein>